<organism evidence="1 2">
    <name type="scientific">Flemingia macrophylla</name>
    <dbReference type="NCBI Taxonomy" id="520843"/>
    <lineage>
        <taxon>Eukaryota</taxon>
        <taxon>Viridiplantae</taxon>
        <taxon>Streptophyta</taxon>
        <taxon>Embryophyta</taxon>
        <taxon>Tracheophyta</taxon>
        <taxon>Spermatophyta</taxon>
        <taxon>Magnoliopsida</taxon>
        <taxon>eudicotyledons</taxon>
        <taxon>Gunneridae</taxon>
        <taxon>Pentapetalae</taxon>
        <taxon>rosids</taxon>
        <taxon>fabids</taxon>
        <taxon>Fabales</taxon>
        <taxon>Fabaceae</taxon>
        <taxon>Papilionoideae</taxon>
        <taxon>50 kb inversion clade</taxon>
        <taxon>NPAAA clade</taxon>
        <taxon>indigoferoid/millettioid clade</taxon>
        <taxon>Phaseoleae</taxon>
        <taxon>Flemingia</taxon>
    </lineage>
</organism>
<keyword evidence="2" id="KW-1185">Reference proteome</keyword>
<dbReference type="Gene3D" id="1.25.40.10">
    <property type="entry name" value="Tetratricopeptide repeat domain"/>
    <property type="match status" value="1"/>
</dbReference>
<sequence length="216" mass="24918">MNPYYLGPPENIITIIRRYERGIKKFEKQWEQQNYYQNDPILHANLLCHWQLRLDELKWIWLNLIDSYALCPFDAPFSTDPFASTFASPSSHQWTRSTMTLISSSTATSLFSLASLTPSSSSPPHHIRYRPHLRAWQHAHSHWCSTAPNRYTFSFMLKAYGVEGASKKGQVIHGHIVKCGLDLDLYMGNALIRLYAKCKCSSVQKTVEEIPRKDVN</sequence>
<dbReference type="EMBL" id="JBGMDY010000006">
    <property type="protein sequence ID" value="KAL2330319.1"/>
    <property type="molecule type" value="Genomic_DNA"/>
</dbReference>
<dbReference type="InterPro" id="IPR011990">
    <property type="entry name" value="TPR-like_helical_dom_sf"/>
</dbReference>
<dbReference type="AlphaFoldDB" id="A0ABD1M3E4"/>
<reference evidence="1 2" key="1">
    <citation type="submission" date="2024-08" db="EMBL/GenBank/DDBJ databases">
        <title>Insights into the chromosomal genome structure of Flemingia macrophylla.</title>
        <authorList>
            <person name="Ding Y."/>
            <person name="Zhao Y."/>
            <person name="Bi W."/>
            <person name="Wu M."/>
            <person name="Zhao G."/>
            <person name="Gong Y."/>
            <person name="Li W."/>
            <person name="Zhang P."/>
        </authorList>
    </citation>
    <scope>NUCLEOTIDE SEQUENCE [LARGE SCALE GENOMIC DNA]</scope>
    <source>
        <strain evidence="1">DYQJB</strain>
        <tissue evidence="1">Leaf</tissue>
    </source>
</reference>
<protein>
    <submittedName>
        <fullName evidence="1">Uncharacterized protein</fullName>
    </submittedName>
</protein>
<proteinExistence type="predicted"/>
<name>A0ABD1M3E4_9FABA</name>
<comment type="caution">
    <text evidence="1">The sequence shown here is derived from an EMBL/GenBank/DDBJ whole genome shotgun (WGS) entry which is preliminary data.</text>
</comment>
<accession>A0ABD1M3E4</accession>
<evidence type="ECO:0000313" key="1">
    <source>
        <dbReference type="EMBL" id="KAL2330319.1"/>
    </source>
</evidence>
<dbReference type="InterPro" id="IPR046960">
    <property type="entry name" value="PPR_At4g14850-like_plant"/>
</dbReference>
<dbReference type="PANTHER" id="PTHR47926">
    <property type="entry name" value="PENTATRICOPEPTIDE REPEAT-CONTAINING PROTEIN"/>
    <property type="match status" value="1"/>
</dbReference>
<gene>
    <name evidence="1" type="ORF">Fmac_017900</name>
</gene>
<dbReference type="Proteomes" id="UP001603857">
    <property type="component" value="Unassembled WGS sequence"/>
</dbReference>
<evidence type="ECO:0000313" key="2">
    <source>
        <dbReference type="Proteomes" id="UP001603857"/>
    </source>
</evidence>